<dbReference type="Proteomes" id="UP000661077">
    <property type="component" value="Unassembled WGS sequence"/>
</dbReference>
<sequence>MLHSPRLDRQAVALKPARNAPLTLRIPEPAARPGEPANFSQLRLSAPGAVRRPALDTEARSMHDLAYELIRVLDDRGNAVGPWAPDLSTATLLAGLRTMLLTRVFDERMYRAQRQGKCSFYVRSTGEEAVTAAQAAALESSDMCFPSYRQQGLLIARGYPILKMMGQVYSNTLDPLLGRQMPVMYSSREHNFFTVSGNLGTQFIQAVGWAMGSALSGDTRIAASWVGDGTTAEGDFHYALTFASVYRAPVLLNVVNNQWAISSFQGIAGGDEAPFAARAIGYGLPALRVDGNDFLAVYAATRWAAQRARSNHGATLIELFTYRAEAHSTSDDPSRYRPADESAKWPLGDPIARLKQHLIERGDWSEQKHAALLEEVTQEVRAVQKEAEANGIHGNNKTHSPKTMFDGVFKDPDPRLLKQRQEAGY</sequence>
<dbReference type="InterPro" id="IPR001017">
    <property type="entry name" value="DH_E1"/>
</dbReference>
<dbReference type="CDD" id="cd02000">
    <property type="entry name" value="TPP_E1_PDC_ADC_BCADC"/>
    <property type="match status" value="1"/>
</dbReference>
<proteinExistence type="inferred from homology"/>
<evidence type="ECO:0000313" key="9">
    <source>
        <dbReference type="Proteomes" id="UP000661077"/>
    </source>
</evidence>
<dbReference type="EMBL" id="JAEVLS010000002">
    <property type="protein sequence ID" value="MBM0105474.1"/>
    <property type="molecule type" value="Genomic_DNA"/>
</dbReference>
<protein>
    <recommendedName>
        <fullName evidence="4">2-oxoisovalerate dehydrogenase subunit alpha</fullName>
        <ecNumber evidence="4">1.2.4.4</ecNumber>
    </recommendedName>
    <alternativeName>
        <fullName evidence="4">Branched-chain alpha-keto acid dehydrogenase E1 component alpha chain</fullName>
    </alternativeName>
</protein>
<dbReference type="Pfam" id="PF00676">
    <property type="entry name" value="E1_dh"/>
    <property type="match status" value="1"/>
</dbReference>
<evidence type="ECO:0000259" key="6">
    <source>
        <dbReference type="Pfam" id="PF00676"/>
    </source>
</evidence>
<dbReference type="RefSeq" id="WP_203167514.1">
    <property type="nucleotide sequence ID" value="NZ_JAEVLS010000002.1"/>
</dbReference>
<evidence type="ECO:0000256" key="2">
    <source>
        <dbReference type="ARBA" id="ARBA00023002"/>
    </source>
</evidence>
<comment type="function">
    <text evidence="4">The branched-chain alpha-keto dehydrogenase complex catalyzes the overall conversion of alpha-keto acids to acyl-CoA and CO(2). It contains multiple copies of three enzymatic components: branched-chain alpha-keto acid decarboxylase (E1), lipoamide acyltransferase (E2) and lipoamide dehydrogenase (E3).</text>
</comment>
<feature type="region of interest" description="Disordered" evidence="5">
    <location>
        <begin position="388"/>
        <end position="425"/>
    </location>
</feature>
<organism evidence="8 9">
    <name type="scientific">Steroidobacter gossypii</name>
    <dbReference type="NCBI Taxonomy" id="2805490"/>
    <lineage>
        <taxon>Bacteria</taxon>
        <taxon>Pseudomonadati</taxon>
        <taxon>Pseudomonadota</taxon>
        <taxon>Gammaproteobacteria</taxon>
        <taxon>Steroidobacterales</taxon>
        <taxon>Steroidobacteraceae</taxon>
        <taxon>Steroidobacter</taxon>
    </lineage>
</organism>
<dbReference type="SUPFAM" id="SSF52518">
    <property type="entry name" value="Thiamin diphosphate-binding fold (THDP-binding)"/>
    <property type="match status" value="1"/>
</dbReference>
<gene>
    <name evidence="8" type="ORF">JM946_11980</name>
</gene>
<dbReference type="PANTHER" id="PTHR43380">
    <property type="entry name" value="2-OXOISOVALERATE DEHYDROGENASE SUBUNIT ALPHA, MITOCHONDRIAL"/>
    <property type="match status" value="1"/>
</dbReference>
<keyword evidence="2 4" id="KW-0560">Oxidoreductase</keyword>
<evidence type="ECO:0000256" key="4">
    <source>
        <dbReference type="RuleBase" id="RU365014"/>
    </source>
</evidence>
<feature type="domain" description="2-oxoisovalerate dehydrogenase E1 alpha subunit N-terminal" evidence="7">
    <location>
        <begin position="21"/>
        <end position="59"/>
    </location>
</feature>
<dbReference type="Gene3D" id="3.40.50.970">
    <property type="match status" value="1"/>
</dbReference>
<dbReference type="InterPro" id="IPR022593">
    <property type="entry name" value="Oxoisoval_DH_suAlpha_N_dom"/>
</dbReference>
<reference evidence="8 9" key="1">
    <citation type="journal article" date="2021" name="Int. J. Syst. Evol. Microbiol.">
        <title>Steroidobacter gossypii sp. nov., isolated from soil of cotton cropping field.</title>
        <authorList>
            <person name="Huang R."/>
            <person name="Yang S."/>
            <person name="Zhen C."/>
            <person name="Liu W."/>
        </authorList>
    </citation>
    <scope>NUCLEOTIDE SEQUENCE [LARGE SCALE GENOMIC DNA]</scope>
    <source>
        <strain evidence="8 9">S1-65</strain>
    </source>
</reference>
<evidence type="ECO:0000256" key="5">
    <source>
        <dbReference type="SAM" id="MobiDB-lite"/>
    </source>
</evidence>
<dbReference type="Pfam" id="PF12573">
    <property type="entry name" value="OxoDH_E1alpha_N"/>
    <property type="match status" value="1"/>
</dbReference>
<evidence type="ECO:0000313" key="8">
    <source>
        <dbReference type="EMBL" id="MBM0105474.1"/>
    </source>
</evidence>
<dbReference type="EC" id="1.2.4.4" evidence="4"/>
<dbReference type="InterPro" id="IPR029061">
    <property type="entry name" value="THDP-binding"/>
</dbReference>
<dbReference type="InterPro" id="IPR050771">
    <property type="entry name" value="Alpha-ketoacid_DH_E1_comp"/>
</dbReference>
<feature type="domain" description="Dehydrogenase E1 component" evidence="6">
    <location>
        <begin position="97"/>
        <end position="393"/>
    </location>
</feature>
<name>A0ABS1WWX0_9GAMM</name>
<dbReference type="PANTHER" id="PTHR43380:SF1">
    <property type="entry name" value="2-OXOISOVALERATE DEHYDROGENASE SUBUNIT ALPHA, MITOCHONDRIAL"/>
    <property type="match status" value="1"/>
</dbReference>
<comment type="cofactor">
    <cofactor evidence="1 4">
        <name>thiamine diphosphate</name>
        <dbReference type="ChEBI" id="CHEBI:58937"/>
    </cofactor>
</comment>
<comment type="catalytic activity">
    <reaction evidence="4">
        <text>N(6)-[(R)-lipoyl]-L-lysyl-[protein] + 3-methyl-2-oxobutanoate + H(+) = N(6)-[(R)-S(8)-2-methylpropanoyldihydrolipoyl]-L-lysyl-[protein] + CO2</text>
        <dbReference type="Rhea" id="RHEA:13457"/>
        <dbReference type="Rhea" id="RHEA-COMP:10474"/>
        <dbReference type="Rhea" id="RHEA-COMP:10497"/>
        <dbReference type="ChEBI" id="CHEBI:11851"/>
        <dbReference type="ChEBI" id="CHEBI:15378"/>
        <dbReference type="ChEBI" id="CHEBI:16526"/>
        <dbReference type="ChEBI" id="CHEBI:83099"/>
        <dbReference type="ChEBI" id="CHEBI:83142"/>
        <dbReference type="EC" id="1.2.4.4"/>
    </reaction>
</comment>
<accession>A0ABS1WWX0</accession>
<keyword evidence="9" id="KW-1185">Reference proteome</keyword>
<evidence type="ECO:0000259" key="7">
    <source>
        <dbReference type="Pfam" id="PF12573"/>
    </source>
</evidence>
<evidence type="ECO:0000256" key="1">
    <source>
        <dbReference type="ARBA" id="ARBA00001964"/>
    </source>
</evidence>
<keyword evidence="3 4" id="KW-0786">Thiamine pyrophosphate</keyword>
<comment type="similarity">
    <text evidence="4">Belongs to the BCKDHA family.</text>
</comment>
<evidence type="ECO:0000256" key="3">
    <source>
        <dbReference type="ARBA" id="ARBA00023052"/>
    </source>
</evidence>
<feature type="compositionally biased region" description="Basic and acidic residues" evidence="5">
    <location>
        <begin position="408"/>
        <end position="425"/>
    </location>
</feature>
<comment type="caution">
    <text evidence="8">The sequence shown here is derived from an EMBL/GenBank/DDBJ whole genome shotgun (WGS) entry which is preliminary data.</text>
</comment>